<dbReference type="EC" id="2.1.2.1" evidence="12"/>
<comment type="subunit">
    <text evidence="5 12">Homodimer.</text>
</comment>
<dbReference type="PROSITE" id="PS00096">
    <property type="entry name" value="SHMT"/>
    <property type="match status" value="1"/>
</dbReference>
<dbReference type="GO" id="GO:0005829">
    <property type="term" value="C:cytosol"/>
    <property type="evidence" value="ECO:0007669"/>
    <property type="project" value="TreeGrafter"/>
</dbReference>
<dbReference type="GO" id="GO:0030170">
    <property type="term" value="F:pyridoxal phosphate binding"/>
    <property type="evidence" value="ECO:0007669"/>
    <property type="project" value="UniProtKB-UniRule"/>
</dbReference>
<evidence type="ECO:0000256" key="7">
    <source>
        <dbReference type="ARBA" id="ARBA00022563"/>
    </source>
</evidence>
<keyword evidence="7 12" id="KW-0554">One-carbon metabolism</keyword>
<keyword evidence="8 12" id="KW-0028">Amino-acid biosynthesis</keyword>
<dbReference type="HAMAP" id="MF_00051">
    <property type="entry name" value="SHMT"/>
    <property type="match status" value="1"/>
</dbReference>
<comment type="cofactor">
    <cofactor evidence="2 12 13">
        <name>pyridoxal 5'-phosphate</name>
        <dbReference type="ChEBI" id="CHEBI:597326"/>
    </cofactor>
</comment>
<dbReference type="InterPro" id="IPR015421">
    <property type="entry name" value="PyrdxlP-dep_Trfase_major"/>
</dbReference>
<dbReference type="AlphaFoldDB" id="A0AAW9AB96"/>
<dbReference type="FunFam" id="3.90.1150.10:FF:000003">
    <property type="entry name" value="Serine hydroxymethyltransferase"/>
    <property type="match status" value="1"/>
</dbReference>
<dbReference type="Pfam" id="PF00464">
    <property type="entry name" value="SHMT"/>
    <property type="match status" value="1"/>
</dbReference>
<comment type="pathway">
    <text evidence="12">Amino-acid biosynthesis; glycine biosynthesis; glycine from L-serine: step 1/1.</text>
</comment>
<evidence type="ECO:0000256" key="9">
    <source>
        <dbReference type="ARBA" id="ARBA00022679"/>
    </source>
</evidence>
<dbReference type="GO" id="GO:0004372">
    <property type="term" value="F:glycine hydroxymethyltransferase activity"/>
    <property type="evidence" value="ECO:0007669"/>
    <property type="project" value="UniProtKB-UniRule"/>
</dbReference>
<dbReference type="GO" id="GO:0035999">
    <property type="term" value="P:tetrahydrofolate interconversion"/>
    <property type="evidence" value="ECO:0007669"/>
    <property type="project" value="UniProtKB-UniRule"/>
</dbReference>
<reference evidence="15 16" key="1">
    <citation type="submission" date="2023-06" db="EMBL/GenBank/DDBJ databases">
        <title>Sporosarcina sp. nov., isolated from Korean traditional fermented seafood 'Jeotgal'.</title>
        <authorList>
            <person name="Yang A.I."/>
            <person name="Shin N.-R."/>
        </authorList>
    </citation>
    <scope>NUCLEOTIDE SEQUENCE [LARGE SCALE GENOMIC DNA]</scope>
    <source>
        <strain evidence="15 16">KCTC43456</strain>
    </source>
</reference>
<evidence type="ECO:0000313" key="16">
    <source>
        <dbReference type="Proteomes" id="UP001271648"/>
    </source>
</evidence>
<dbReference type="Gene3D" id="3.90.1150.10">
    <property type="entry name" value="Aspartate Aminotransferase, domain 1"/>
    <property type="match status" value="1"/>
</dbReference>
<evidence type="ECO:0000256" key="11">
    <source>
        <dbReference type="ARBA" id="ARBA00054606"/>
    </source>
</evidence>
<evidence type="ECO:0000256" key="5">
    <source>
        <dbReference type="ARBA" id="ARBA00011738"/>
    </source>
</evidence>
<dbReference type="CDD" id="cd00378">
    <property type="entry name" value="SHMT"/>
    <property type="match status" value="1"/>
</dbReference>
<gene>
    <name evidence="12 15" type="primary">glyA</name>
    <name evidence="15" type="ORF">QTL97_05540</name>
</gene>
<accession>A0AAW9AB96</accession>
<feature type="binding site" evidence="12">
    <location>
        <begin position="123"/>
        <end position="125"/>
    </location>
    <ligand>
        <name>(6S)-5,6,7,8-tetrahydrofolate</name>
        <dbReference type="ChEBI" id="CHEBI:57453"/>
    </ligand>
</feature>
<dbReference type="InterPro" id="IPR039429">
    <property type="entry name" value="SHMT-like_dom"/>
</dbReference>
<dbReference type="PANTHER" id="PTHR11680">
    <property type="entry name" value="SERINE HYDROXYMETHYLTRANSFERASE"/>
    <property type="match status" value="1"/>
</dbReference>
<dbReference type="PIRSF" id="PIRSF000412">
    <property type="entry name" value="SHMT"/>
    <property type="match status" value="1"/>
</dbReference>
<evidence type="ECO:0000256" key="10">
    <source>
        <dbReference type="ARBA" id="ARBA00022898"/>
    </source>
</evidence>
<feature type="binding site" evidence="12">
    <location>
        <position position="119"/>
    </location>
    <ligand>
        <name>(6S)-5,6,7,8-tetrahydrofolate</name>
        <dbReference type="ChEBI" id="CHEBI:57453"/>
    </ligand>
</feature>
<evidence type="ECO:0000313" key="15">
    <source>
        <dbReference type="EMBL" id="MDW0116388.1"/>
    </source>
</evidence>
<dbReference type="Proteomes" id="UP001271648">
    <property type="component" value="Unassembled WGS sequence"/>
</dbReference>
<protein>
    <recommendedName>
        <fullName evidence="12">Serine hydroxymethyltransferase</fullName>
        <shortName evidence="12">SHMT</shortName>
        <shortName evidence="12">Serine methylase</shortName>
        <ecNumber evidence="12">2.1.2.1</ecNumber>
    </recommendedName>
</protein>
<keyword evidence="9 12" id="KW-0808">Transferase</keyword>
<feature type="domain" description="Serine hydroxymethyltransferase-like" evidence="14">
    <location>
        <begin position="7"/>
        <end position="386"/>
    </location>
</feature>
<dbReference type="InterPro" id="IPR049943">
    <property type="entry name" value="Ser_HO-MeTrfase-like"/>
</dbReference>
<feature type="modified residue" description="N6-(pyridoxal phosphate)lysine" evidence="12 13">
    <location>
        <position position="228"/>
    </location>
</feature>
<organism evidence="15 16">
    <name type="scientific">Sporosarcina thermotolerans</name>
    <dbReference type="NCBI Taxonomy" id="633404"/>
    <lineage>
        <taxon>Bacteria</taxon>
        <taxon>Bacillati</taxon>
        <taxon>Bacillota</taxon>
        <taxon>Bacilli</taxon>
        <taxon>Bacillales</taxon>
        <taxon>Caryophanaceae</taxon>
        <taxon>Sporosarcina</taxon>
    </lineage>
</organism>
<dbReference type="InterPro" id="IPR015422">
    <property type="entry name" value="PyrdxlP-dep_Trfase_small"/>
</dbReference>
<evidence type="ECO:0000259" key="14">
    <source>
        <dbReference type="Pfam" id="PF00464"/>
    </source>
</evidence>
<comment type="subcellular location">
    <subcellularLocation>
        <location evidence="3 12">Cytoplasm</location>
    </subcellularLocation>
</comment>
<dbReference type="PANTHER" id="PTHR11680:SF35">
    <property type="entry name" value="SERINE HYDROXYMETHYLTRANSFERASE 1"/>
    <property type="match status" value="1"/>
</dbReference>
<evidence type="ECO:0000256" key="3">
    <source>
        <dbReference type="ARBA" id="ARBA00004496"/>
    </source>
</evidence>
<evidence type="ECO:0000256" key="1">
    <source>
        <dbReference type="ARBA" id="ARBA00001528"/>
    </source>
</evidence>
<sequence>MDLSNVKREDTAVYEAIMAEKNRQNSNIELIASENFVTEAVMEAQGSYLTNKYAEGYPGKRYYGGCEHVDVVENIARDRAKEIFGAGHANVQAHSGAQANMAVYFTVLEPGDTVLGMNLSHGGHLTHGSPVNFSGTLYNFVEYGVSEEDERIDYEDVRQKALEHKPKLIVAGASAYPREIDFAKFREIADEVGAYLMVDMAHIAGLVAVGEHQNPVPHAHFVTSTTHKTLRGPRGGLILVNEEFAAEFARKIDKTIFPGIQGGPLMHVIAAKAVAFGEALKPEFKTHIQQVKKNAKALADSLMAEGVQIVSGGTDNHLLLINVKSLGLTGKIAEHVLDEVGITVNKNTIPFDTESPFVTSGIRVGTPAVTTRGFKEEEMKEIGSIIANLLKNHEDEAVKAEAAERVKALTDKFPLYA</sequence>
<keyword evidence="10 12" id="KW-0663">Pyridoxal phosphate</keyword>
<evidence type="ECO:0000256" key="12">
    <source>
        <dbReference type="HAMAP-Rule" id="MF_00051"/>
    </source>
</evidence>
<evidence type="ECO:0000256" key="8">
    <source>
        <dbReference type="ARBA" id="ARBA00022605"/>
    </source>
</evidence>
<evidence type="ECO:0000256" key="2">
    <source>
        <dbReference type="ARBA" id="ARBA00001933"/>
    </source>
</evidence>
<comment type="caution">
    <text evidence="12">Lacks conserved residue(s) required for the propagation of feature annotation.</text>
</comment>
<comment type="similarity">
    <text evidence="4 12">Belongs to the SHMT family.</text>
</comment>
<comment type="catalytic activity">
    <reaction evidence="1 12">
        <text>(6R)-5,10-methylene-5,6,7,8-tetrahydrofolate + glycine + H2O = (6S)-5,6,7,8-tetrahydrofolate + L-serine</text>
        <dbReference type="Rhea" id="RHEA:15481"/>
        <dbReference type="ChEBI" id="CHEBI:15377"/>
        <dbReference type="ChEBI" id="CHEBI:15636"/>
        <dbReference type="ChEBI" id="CHEBI:33384"/>
        <dbReference type="ChEBI" id="CHEBI:57305"/>
        <dbReference type="ChEBI" id="CHEBI:57453"/>
        <dbReference type="EC" id="2.1.2.1"/>
    </reaction>
</comment>
<evidence type="ECO:0000256" key="4">
    <source>
        <dbReference type="ARBA" id="ARBA00006376"/>
    </source>
</evidence>
<dbReference type="InterPro" id="IPR015424">
    <property type="entry name" value="PyrdxlP-dep_Trfase"/>
</dbReference>
<dbReference type="NCBIfam" id="NF000586">
    <property type="entry name" value="PRK00011.1"/>
    <property type="match status" value="1"/>
</dbReference>
<dbReference type="RefSeq" id="WP_283733064.1">
    <property type="nucleotide sequence ID" value="NZ_CP125968.1"/>
</dbReference>
<dbReference type="Gene3D" id="3.40.640.10">
    <property type="entry name" value="Type I PLP-dependent aspartate aminotransferase-like (Major domain)"/>
    <property type="match status" value="1"/>
</dbReference>
<dbReference type="SUPFAM" id="SSF53383">
    <property type="entry name" value="PLP-dependent transferases"/>
    <property type="match status" value="1"/>
</dbReference>
<evidence type="ECO:0000256" key="13">
    <source>
        <dbReference type="PIRSR" id="PIRSR000412-50"/>
    </source>
</evidence>
<comment type="pathway">
    <text evidence="12">One-carbon metabolism; tetrahydrofolate interconversion.</text>
</comment>
<comment type="caution">
    <text evidence="15">The sequence shown here is derived from an EMBL/GenBank/DDBJ whole genome shotgun (WGS) entry which is preliminary data.</text>
</comment>
<dbReference type="FunFam" id="3.40.640.10:FF:000001">
    <property type="entry name" value="Serine hydroxymethyltransferase"/>
    <property type="match status" value="1"/>
</dbReference>
<dbReference type="EMBL" id="JAUBDJ010000002">
    <property type="protein sequence ID" value="MDW0116388.1"/>
    <property type="molecule type" value="Genomic_DNA"/>
</dbReference>
<feature type="site" description="Plays an important role in substrate specificity" evidence="12">
    <location>
        <position position="227"/>
    </location>
</feature>
<dbReference type="InterPro" id="IPR001085">
    <property type="entry name" value="Ser_HO-MeTrfase"/>
</dbReference>
<evidence type="ECO:0000256" key="6">
    <source>
        <dbReference type="ARBA" id="ARBA00022490"/>
    </source>
</evidence>
<proteinExistence type="inferred from homology"/>
<name>A0AAW9AB96_9BACL</name>
<dbReference type="GO" id="GO:0019264">
    <property type="term" value="P:glycine biosynthetic process from serine"/>
    <property type="evidence" value="ECO:0007669"/>
    <property type="project" value="UniProtKB-UniRule"/>
</dbReference>
<feature type="binding site" evidence="12">
    <location>
        <begin position="355"/>
        <end position="357"/>
    </location>
    <ligand>
        <name>(6S)-5,6,7,8-tetrahydrofolate</name>
        <dbReference type="ChEBI" id="CHEBI:57453"/>
    </ligand>
</feature>
<dbReference type="InterPro" id="IPR019798">
    <property type="entry name" value="Ser_HO-MeTrfase_PLP_BS"/>
</dbReference>
<keyword evidence="6 12" id="KW-0963">Cytoplasm</keyword>
<comment type="function">
    <text evidence="11">Catalyzes the reversible interconversion of serine and glycine with tetrahydrofolate (THF) serving as the one-carbon carrier. This reaction serves as the major source of one-carbon groups required for the biosynthesis of purines, thymidylate, methionine, and other important biomolecules. Also exhibits THF-independent aldolase activity toward beta-hydroxyamino acids, producing glycine and aldehydes, via a retro-aldol mechanism. Thus, is able to catalyze the cleavage of L-allo-threonine.</text>
</comment>
<keyword evidence="16" id="KW-1185">Reference proteome</keyword>